<evidence type="ECO:0000313" key="2">
    <source>
        <dbReference type="Proteomes" id="UP001203212"/>
    </source>
</evidence>
<keyword evidence="2" id="KW-1185">Reference proteome</keyword>
<dbReference type="SFLD" id="SFLDG01129">
    <property type="entry name" value="C1.5:_HAD__Beta-PGM__Phosphata"/>
    <property type="match status" value="1"/>
</dbReference>
<keyword evidence="1" id="KW-0378">Hydrolase</keyword>
<dbReference type="Pfam" id="PF00702">
    <property type="entry name" value="Hydrolase"/>
    <property type="match status" value="1"/>
</dbReference>
<dbReference type="PANTHER" id="PTHR43611:SF3">
    <property type="entry name" value="FLAVIN MONONUCLEOTIDE HYDROLASE 1, CHLOROPLATIC"/>
    <property type="match status" value="1"/>
</dbReference>
<dbReference type="InterPro" id="IPR036412">
    <property type="entry name" value="HAD-like_sf"/>
</dbReference>
<gene>
    <name evidence="1" type="primary">yrfG</name>
    <name evidence="1" type="ORF">L2689_15180</name>
</gene>
<dbReference type="SFLD" id="SFLDS00003">
    <property type="entry name" value="Haloacid_Dehalogenase"/>
    <property type="match status" value="1"/>
</dbReference>
<dbReference type="InterPro" id="IPR006439">
    <property type="entry name" value="HAD-SF_hydro_IA"/>
</dbReference>
<dbReference type="Proteomes" id="UP001203212">
    <property type="component" value="Unassembled WGS sequence"/>
</dbReference>
<dbReference type="NCBIfam" id="TIGR01509">
    <property type="entry name" value="HAD-SF-IA-v3"/>
    <property type="match status" value="1"/>
</dbReference>
<evidence type="ECO:0000313" key="1">
    <source>
        <dbReference type="EMBL" id="MCL1118581.1"/>
    </source>
</evidence>
<dbReference type="EMBL" id="JAKILK010000011">
    <property type="protein sequence ID" value="MCL1118581.1"/>
    <property type="molecule type" value="Genomic_DNA"/>
</dbReference>
<dbReference type="EC" id="3.1.3.5" evidence="1"/>
<organism evidence="1 2">
    <name type="scientific">Shewanella aestuarii</name>
    <dbReference type="NCBI Taxonomy" id="1028752"/>
    <lineage>
        <taxon>Bacteria</taxon>
        <taxon>Pseudomonadati</taxon>
        <taxon>Pseudomonadota</taxon>
        <taxon>Gammaproteobacteria</taxon>
        <taxon>Alteromonadales</taxon>
        <taxon>Shewanellaceae</taxon>
        <taxon>Shewanella</taxon>
    </lineage>
</organism>
<dbReference type="PANTHER" id="PTHR43611">
    <property type="entry name" value="ALPHA-D-GLUCOSE 1-PHOSPHATE PHOSPHATASE"/>
    <property type="match status" value="1"/>
</dbReference>
<dbReference type="RefSeq" id="WP_188843445.1">
    <property type="nucleotide sequence ID" value="NZ_BMOT01000013.1"/>
</dbReference>
<reference evidence="1 2" key="1">
    <citation type="submission" date="2022-01" db="EMBL/GenBank/DDBJ databases">
        <title>Whole genome-based taxonomy of the Shewanellaceae.</title>
        <authorList>
            <person name="Martin-Rodriguez A.J."/>
        </authorList>
    </citation>
    <scope>NUCLEOTIDE SEQUENCE [LARGE SCALE GENOMIC DNA]</scope>
    <source>
        <strain evidence="1 2">JCM 17801</strain>
    </source>
</reference>
<name>A0ABT0L4D7_9GAMM</name>
<dbReference type="Gene3D" id="3.40.50.1000">
    <property type="entry name" value="HAD superfamily/HAD-like"/>
    <property type="match status" value="1"/>
</dbReference>
<proteinExistence type="predicted"/>
<dbReference type="NCBIfam" id="NF011564">
    <property type="entry name" value="PRK14988.1"/>
    <property type="match status" value="1"/>
</dbReference>
<sequence>MFPWHKIDTVLLDMDGTLLDLHFDNHFWLHLVPQQLSQQKQISLDEAKQRVETAYHQVAGTLEWYCLDYWQQQLGLDILTLHYSLVERIQMRQDSMPFLLALGSMNKKRILFTNAHPKSLQLKLEHTELATGLDAMLSSHETGYPKEHPQFWLTAIEKYQLNPARCLFIDDSEAILQASKKAGIGFQLGIKNPDSQKGHTLFHDFPAIDDYHHLLDELLQINTKQ</sequence>
<dbReference type="GO" id="GO:0008253">
    <property type="term" value="F:5'-nucleotidase activity"/>
    <property type="evidence" value="ECO:0007669"/>
    <property type="project" value="UniProtKB-EC"/>
</dbReference>
<comment type="caution">
    <text evidence="1">The sequence shown here is derived from an EMBL/GenBank/DDBJ whole genome shotgun (WGS) entry which is preliminary data.</text>
</comment>
<accession>A0ABT0L4D7</accession>
<dbReference type="InterPro" id="IPR023214">
    <property type="entry name" value="HAD_sf"/>
</dbReference>
<dbReference type="SUPFAM" id="SSF56784">
    <property type="entry name" value="HAD-like"/>
    <property type="match status" value="1"/>
</dbReference>
<dbReference type="CDD" id="cd01427">
    <property type="entry name" value="HAD_like"/>
    <property type="match status" value="1"/>
</dbReference>
<protein>
    <submittedName>
        <fullName evidence="1">GMP/IMP nucleotidase</fullName>
        <ecNumber evidence="1">3.1.3.5</ecNumber>
    </submittedName>
</protein>